<keyword evidence="3 6" id="KW-0812">Transmembrane</keyword>
<evidence type="ECO:0000256" key="6">
    <source>
        <dbReference type="SAM" id="Phobius"/>
    </source>
</evidence>
<protein>
    <submittedName>
        <fullName evidence="8">EamA-like transporter family protein</fullName>
    </submittedName>
</protein>
<feature type="transmembrane region" description="Helical" evidence="6">
    <location>
        <begin position="94"/>
        <end position="116"/>
    </location>
</feature>
<dbReference type="PANTHER" id="PTHR32322">
    <property type="entry name" value="INNER MEMBRANE TRANSPORTER"/>
    <property type="match status" value="1"/>
</dbReference>
<evidence type="ECO:0000256" key="5">
    <source>
        <dbReference type="ARBA" id="ARBA00023136"/>
    </source>
</evidence>
<feature type="domain" description="EamA" evidence="7">
    <location>
        <begin position="9"/>
        <end position="83"/>
    </location>
</feature>
<dbReference type="Proteomes" id="UP000219167">
    <property type="component" value="Unassembled WGS sequence"/>
</dbReference>
<proteinExistence type="inferred from homology"/>
<dbReference type="SUPFAM" id="SSF103481">
    <property type="entry name" value="Multidrug resistance efflux transporter EmrE"/>
    <property type="match status" value="2"/>
</dbReference>
<feature type="domain" description="EamA" evidence="7">
    <location>
        <begin position="100"/>
        <end position="231"/>
    </location>
</feature>
<sequence>MCRGRKGKQFVGHLLAGMVMNGVYLGASWWAVANGLAAGVMALIGALQPLFTALIVVLILRGPISRRTVLGLVIGFAGVALVLSPRLAGVGIEGLPALPIALGLFSILALTVGTMVQKSSLATADLRAAGAVQHLGAAIVAGTLAITVGTLQWDNAPALWFALIWSAGALSLGGTALFVWMIRHGDVTRITALMLLVPPAAALQAYVFFGETLTAAQLAGFVVTLAGVSMVQGVRLSRKS</sequence>
<accession>A0A285U681</accession>
<dbReference type="Pfam" id="PF00892">
    <property type="entry name" value="EamA"/>
    <property type="match status" value="2"/>
</dbReference>
<dbReference type="InterPro" id="IPR037185">
    <property type="entry name" value="EmrE-like"/>
</dbReference>
<keyword evidence="9" id="KW-1185">Reference proteome</keyword>
<feature type="transmembrane region" description="Helical" evidence="6">
    <location>
        <begin position="215"/>
        <end position="234"/>
    </location>
</feature>
<dbReference type="EMBL" id="OBQD01000004">
    <property type="protein sequence ID" value="SOC37349.1"/>
    <property type="molecule type" value="Genomic_DNA"/>
</dbReference>
<comment type="similarity">
    <text evidence="2">Belongs to the EamA transporter family.</text>
</comment>
<evidence type="ECO:0000256" key="2">
    <source>
        <dbReference type="ARBA" id="ARBA00007362"/>
    </source>
</evidence>
<feature type="transmembrane region" description="Helical" evidence="6">
    <location>
        <begin position="128"/>
        <end position="153"/>
    </location>
</feature>
<organism evidence="8 9">
    <name type="scientific">Rhizobium subbaraonis</name>
    <dbReference type="NCBI Taxonomy" id="908946"/>
    <lineage>
        <taxon>Bacteria</taxon>
        <taxon>Pseudomonadati</taxon>
        <taxon>Pseudomonadota</taxon>
        <taxon>Alphaproteobacteria</taxon>
        <taxon>Hyphomicrobiales</taxon>
        <taxon>Rhizobiaceae</taxon>
        <taxon>Rhizobium/Agrobacterium group</taxon>
        <taxon>Rhizobium</taxon>
    </lineage>
</organism>
<evidence type="ECO:0000256" key="4">
    <source>
        <dbReference type="ARBA" id="ARBA00022989"/>
    </source>
</evidence>
<evidence type="ECO:0000259" key="7">
    <source>
        <dbReference type="Pfam" id="PF00892"/>
    </source>
</evidence>
<evidence type="ECO:0000313" key="8">
    <source>
        <dbReference type="EMBL" id="SOC37349.1"/>
    </source>
</evidence>
<dbReference type="AlphaFoldDB" id="A0A285U681"/>
<dbReference type="InterPro" id="IPR000620">
    <property type="entry name" value="EamA_dom"/>
</dbReference>
<reference evidence="8 9" key="1">
    <citation type="submission" date="2017-08" db="EMBL/GenBank/DDBJ databases">
        <authorList>
            <person name="de Groot N.N."/>
        </authorList>
    </citation>
    <scope>NUCLEOTIDE SEQUENCE [LARGE SCALE GENOMIC DNA]</scope>
    <source>
        <strain evidence="8 9">JC85</strain>
    </source>
</reference>
<keyword evidence="4 6" id="KW-1133">Transmembrane helix</keyword>
<keyword evidence="5 6" id="KW-0472">Membrane</keyword>
<dbReference type="InterPro" id="IPR050638">
    <property type="entry name" value="AA-Vitamin_Transporters"/>
</dbReference>
<evidence type="ECO:0000313" key="9">
    <source>
        <dbReference type="Proteomes" id="UP000219167"/>
    </source>
</evidence>
<feature type="transmembrane region" description="Helical" evidence="6">
    <location>
        <begin position="12"/>
        <end position="32"/>
    </location>
</feature>
<feature type="transmembrane region" description="Helical" evidence="6">
    <location>
        <begin position="69"/>
        <end position="88"/>
    </location>
</feature>
<dbReference type="PANTHER" id="PTHR32322:SF2">
    <property type="entry name" value="EAMA DOMAIN-CONTAINING PROTEIN"/>
    <property type="match status" value="1"/>
</dbReference>
<evidence type="ECO:0000256" key="3">
    <source>
        <dbReference type="ARBA" id="ARBA00022692"/>
    </source>
</evidence>
<name>A0A285U681_9HYPH</name>
<dbReference type="GO" id="GO:0016020">
    <property type="term" value="C:membrane"/>
    <property type="evidence" value="ECO:0007669"/>
    <property type="project" value="UniProtKB-SubCell"/>
</dbReference>
<evidence type="ECO:0000256" key="1">
    <source>
        <dbReference type="ARBA" id="ARBA00004141"/>
    </source>
</evidence>
<feature type="transmembrane region" description="Helical" evidence="6">
    <location>
        <begin position="159"/>
        <end position="180"/>
    </location>
</feature>
<gene>
    <name evidence="8" type="ORF">SAMN05892877_104125</name>
</gene>
<feature type="transmembrane region" description="Helical" evidence="6">
    <location>
        <begin position="38"/>
        <end position="60"/>
    </location>
</feature>
<comment type="subcellular location">
    <subcellularLocation>
        <location evidence="1">Membrane</location>
        <topology evidence="1">Multi-pass membrane protein</topology>
    </subcellularLocation>
</comment>
<feature type="transmembrane region" description="Helical" evidence="6">
    <location>
        <begin position="192"/>
        <end position="209"/>
    </location>
</feature>